<evidence type="ECO:0000313" key="7">
    <source>
        <dbReference type="EMBL" id="MBM9433274.1"/>
    </source>
</evidence>
<dbReference type="CDD" id="cd00685">
    <property type="entry name" value="Trans_IPPS_HT"/>
    <property type="match status" value="1"/>
</dbReference>
<keyword evidence="3 6" id="KW-0808">Transferase</keyword>
<dbReference type="Proteomes" id="UP000705983">
    <property type="component" value="Unassembled WGS sequence"/>
</dbReference>
<evidence type="ECO:0000256" key="2">
    <source>
        <dbReference type="ARBA" id="ARBA00006706"/>
    </source>
</evidence>
<keyword evidence="5" id="KW-0460">Magnesium</keyword>
<dbReference type="PANTHER" id="PTHR12001">
    <property type="entry name" value="GERANYLGERANYL PYROPHOSPHATE SYNTHASE"/>
    <property type="match status" value="1"/>
</dbReference>
<dbReference type="InterPro" id="IPR000092">
    <property type="entry name" value="Polyprenyl_synt"/>
</dbReference>
<dbReference type="PROSITE" id="PS00723">
    <property type="entry name" value="POLYPRENYL_SYNTHASE_1"/>
    <property type="match status" value="1"/>
</dbReference>
<dbReference type="InterPro" id="IPR008949">
    <property type="entry name" value="Isoprenoid_synthase_dom_sf"/>
</dbReference>
<keyword evidence="4" id="KW-0479">Metal-binding</keyword>
<dbReference type="InterPro" id="IPR033749">
    <property type="entry name" value="Polyprenyl_synt_CS"/>
</dbReference>
<dbReference type="EMBL" id="JAFFJS010000003">
    <property type="protein sequence ID" value="MBM9433274.1"/>
    <property type="molecule type" value="Genomic_DNA"/>
</dbReference>
<keyword evidence="8" id="KW-1185">Reference proteome</keyword>
<comment type="similarity">
    <text evidence="2 6">Belongs to the FPP/GGPP synthase family.</text>
</comment>
<gene>
    <name evidence="7" type="ORF">JVW63_06135</name>
</gene>
<comment type="caution">
    <text evidence="7">The sequence shown here is derived from an EMBL/GenBank/DDBJ whole genome shotgun (WGS) entry which is preliminary data.</text>
</comment>
<evidence type="ECO:0000256" key="5">
    <source>
        <dbReference type="ARBA" id="ARBA00022842"/>
    </source>
</evidence>
<protein>
    <submittedName>
        <fullName evidence="7">Polyprenyl synthetase family protein</fullName>
    </submittedName>
</protein>
<evidence type="ECO:0000256" key="3">
    <source>
        <dbReference type="ARBA" id="ARBA00022679"/>
    </source>
</evidence>
<dbReference type="Gene3D" id="1.10.600.10">
    <property type="entry name" value="Farnesyl Diphosphate Synthase"/>
    <property type="match status" value="1"/>
</dbReference>
<organism evidence="7 8">
    <name type="scientific">Flaviflexus equikiangi</name>
    <dbReference type="NCBI Taxonomy" id="2758573"/>
    <lineage>
        <taxon>Bacteria</taxon>
        <taxon>Bacillati</taxon>
        <taxon>Actinomycetota</taxon>
        <taxon>Actinomycetes</taxon>
        <taxon>Actinomycetales</taxon>
        <taxon>Actinomycetaceae</taxon>
        <taxon>Flaviflexus</taxon>
    </lineage>
</organism>
<evidence type="ECO:0000313" key="8">
    <source>
        <dbReference type="Proteomes" id="UP000705983"/>
    </source>
</evidence>
<evidence type="ECO:0000256" key="1">
    <source>
        <dbReference type="ARBA" id="ARBA00001946"/>
    </source>
</evidence>
<dbReference type="PANTHER" id="PTHR12001:SF85">
    <property type="entry name" value="SHORT CHAIN ISOPRENYL DIPHOSPHATE SYNTHASE"/>
    <property type="match status" value="1"/>
</dbReference>
<reference evidence="8" key="1">
    <citation type="submission" date="2021-02" db="EMBL/GenBank/DDBJ databases">
        <title>Leucobacter sp. CX169.</title>
        <authorList>
            <person name="Cheng Y."/>
        </authorList>
    </citation>
    <scope>NUCLEOTIDE SEQUENCE [LARGE SCALE GENOMIC DNA]</scope>
    <source>
        <strain evidence="8">JY899</strain>
    </source>
</reference>
<proteinExistence type="inferred from homology"/>
<accession>A0ABS2TJ07</accession>
<comment type="cofactor">
    <cofactor evidence="1">
        <name>Mg(2+)</name>
        <dbReference type="ChEBI" id="CHEBI:18420"/>
    </cofactor>
</comment>
<evidence type="ECO:0000256" key="4">
    <source>
        <dbReference type="ARBA" id="ARBA00022723"/>
    </source>
</evidence>
<evidence type="ECO:0000256" key="6">
    <source>
        <dbReference type="RuleBase" id="RU004466"/>
    </source>
</evidence>
<dbReference type="SFLD" id="SFLDS00005">
    <property type="entry name" value="Isoprenoid_Synthase_Type_I"/>
    <property type="match status" value="1"/>
</dbReference>
<sequence>MHESLAQHISAQTLKALESPPFPDADRTLVESFIAPTRSLLSGGKRIRGLLSVAGAMCARGSQPTGDDVEVAVAIELFQGAALVHDDIMDDSPTRRGQPAVHVAFAHDFDRSSLVGDSADYGRDAGICSGDFLLALAGSHMVMHGSAPSARRFNTMCAEVAFGQFLDIRAENIDLVALLESPDPRSALLRARDDAFAVLRHKSARYSVRDPLLIGAESAGADEDLLALLTSIGAPLGEAFQLRDDALGLAGDPAATGKPTGGDLREGKRTVLILTALARLAGTPEAHMIAQSLGTDVSDAQARTITDLVIESGAWAEHEDLIDERESRARQSWEKLPEGPGKDMLDSLMSALTNRRF</sequence>
<name>A0ABS2TJ07_9ACTO</name>
<dbReference type="SUPFAM" id="SSF48576">
    <property type="entry name" value="Terpenoid synthases"/>
    <property type="match status" value="1"/>
</dbReference>
<dbReference type="RefSeq" id="WP_187996628.1">
    <property type="nucleotide sequence ID" value="NZ_JACEXG010000003.1"/>
</dbReference>
<dbReference type="Pfam" id="PF00348">
    <property type="entry name" value="polyprenyl_synt"/>
    <property type="match status" value="1"/>
</dbReference>